<comment type="subcellular location">
    <subcellularLocation>
        <location evidence="1">Nucleus</location>
    </subcellularLocation>
</comment>
<feature type="compositionally biased region" description="Polar residues" evidence="3">
    <location>
        <begin position="998"/>
        <end position="1008"/>
    </location>
</feature>
<reference evidence="6 7" key="1">
    <citation type="submission" date="2021-03" db="EMBL/GenBank/DDBJ databases">
        <authorList>
            <person name="King G.J."/>
            <person name="Bancroft I."/>
            <person name="Baten A."/>
            <person name="Bloomfield J."/>
            <person name="Borpatragohain P."/>
            <person name="He Z."/>
            <person name="Irish N."/>
            <person name="Irwin J."/>
            <person name="Liu K."/>
            <person name="Mauleon R.P."/>
            <person name="Moore J."/>
            <person name="Morris R."/>
            <person name="Ostergaard L."/>
            <person name="Wang B."/>
            <person name="Wells R."/>
        </authorList>
    </citation>
    <scope>NUCLEOTIDE SEQUENCE [LARGE SCALE GENOMIC DNA]</scope>
    <source>
        <strain evidence="6">R-o-18</strain>
        <tissue evidence="6">Leaf</tissue>
    </source>
</reference>
<evidence type="ECO:0000313" key="7">
    <source>
        <dbReference type="Proteomes" id="UP000823674"/>
    </source>
</evidence>
<keyword evidence="4" id="KW-0812">Transmembrane</keyword>
<keyword evidence="4" id="KW-0472">Membrane</keyword>
<feature type="region of interest" description="Disordered" evidence="3">
    <location>
        <begin position="998"/>
        <end position="1023"/>
    </location>
</feature>
<comment type="caution">
    <text evidence="6">The sequence shown here is derived from an EMBL/GenBank/DDBJ whole genome shotgun (WGS) entry which is preliminary data.</text>
</comment>
<dbReference type="PROSITE" id="PS51916">
    <property type="entry name" value="DEUBAD"/>
    <property type="match status" value="1"/>
</dbReference>
<keyword evidence="2" id="KW-0539">Nucleus</keyword>
<dbReference type="CDD" id="cd21865">
    <property type="entry name" value="DEUBAD_NFRKB"/>
    <property type="match status" value="1"/>
</dbReference>
<evidence type="ECO:0000256" key="3">
    <source>
        <dbReference type="SAM" id="MobiDB-lite"/>
    </source>
</evidence>
<evidence type="ECO:0000256" key="2">
    <source>
        <dbReference type="ARBA" id="ARBA00023242"/>
    </source>
</evidence>
<evidence type="ECO:0000313" key="6">
    <source>
        <dbReference type="EMBL" id="KAG5403174.1"/>
    </source>
</evidence>
<dbReference type="InterPro" id="IPR024867">
    <property type="entry name" value="NFRKB"/>
</dbReference>
<organism evidence="6 7">
    <name type="scientific">Brassica rapa subsp. trilocularis</name>
    <dbReference type="NCBI Taxonomy" id="1813537"/>
    <lineage>
        <taxon>Eukaryota</taxon>
        <taxon>Viridiplantae</taxon>
        <taxon>Streptophyta</taxon>
        <taxon>Embryophyta</taxon>
        <taxon>Tracheophyta</taxon>
        <taxon>Spermatophyta</taxon>
        <taxon>Magnoliopsida</taxon>
        <taxon>eudicotyledons</taxon>
        <taxon>Gunneridae</taxon>
        <taxon>Pentapetalae</taxon>
        <taxon>rosids</taxon>
        <taxon>malvids</taxon>
        <taxon>Brassicales</taxon>
        <taxon>Brassicaceae</taxon>
        <taxon>Brassiceae</taxon>
        <taxon>Brassica</taxon>
    </lineage>
</organism>
<feature type="transmembrane region" description="Helical" evidence="4">
    <location>
        <begin position="36"/>
        <end position="58"/>
    </location>
</feature>
<evidence type="ECO:0000256" key="4">
    <source>
        <dbReference type="SAM" id="Phobius"/>
    </source>
</evidence>
<sequence length="1023" mass="114934">MVATQQGVLTETQILLRLIFLLPYKSLAPFSSLRPLTLSLCIGILLLPLLPCFLFNLITLFSNSLDLTKRLNLPTQSIISTALFIFSRKSQYFFLFQFDSMNQMLLLHFVVNSLQSLVDFVRMAADQRRKRMSSANVIGFSSREHYRAKRKKIGSPDGALRLRDHHISLEWDGNRSRVVSKREQVGLSLRHLREFVDYVPPRRSLLAQVCHVPHETFTLENLSEVLSTEVWQGCLSDGERNYLQQFLPEGIDVEEVVEQLLEGENFHFGNPFLDWGANVCSGKAHPDQIVSQEKCLRAAKRRYYADLENNHNDIIDSLQMLKEKWESCKDPERDAVKMWGRSSEGNANVNGTRHDLATASESSSRDADDKPCNSDRSEEVKRSRPKSSAVEKEKSQSPLIAPENVVNIGVKATKRTSYRNIAFSKLMVLNTCPTLSKKQHQIVASMKQSGKSIQLRALNRILGNIDNLDVQPYGLFVEEEQKKLNTHWLQLVRDLHAAYATWKRLQSQKRDVINSVGREFKDKIDPLMEDKQLHSEESLNPNQSGDLAPEDEYSGSFGQVNAKTHSLSEDSSSNVDQITDSGRCVQVGIYPSEVSSPDCDNGNPEDTEEKQYSSPSRYHHPFNRKDVEANDYSSSIQSHSLPRASFSSEPHPSDLEDTIPVGKNCVPEVEKASSVTSSHGEELQFLSGGDVWQPVGGIRQSYIGHQAYTPSGGLSIIHHPEGGEDEKNGFIHLEEVDGRKMLQPKANNSFGSFPNNNQNELLQSLFKGQGVASRTTTEQLHSLLNVPEHKQIMNIGFQQEGSSNLMEGRQFPGQFQHQTTAPQGLSQDQQRHVDDIYGQGSMSENVYYHGRGLLMQRPDWNTSVAQIGVTTQQPLLNAGPLLNQNWQFKSMWESQSNHTGTTERDLNLLRSATNAEPIIHRGASSDQSLFSVFSQCSQLRRSSSPFEPERSSGNYEMLMGGGTTQVGSSLVQPTHNPLDYLSGSNPVASLMPEDSTWMNNQRRQNSGGLHNPLGKLYPRSWNP</sequence>
<dbReference type="PANTHER" id="PTHR13052">
    <property type="entry name" value="NFRKB-RELATED"/>
    <property type="match status" value="1"/>
</dbReference>
<protein>
    <recommendedName>
        <fullName evidence="5">DEUBAD domain-containing protein</fullName>
    </recommendedName>
</protein>
<keyword evidence="7" id="KW-1185">Reference proteome</keyword>
<proteinExistence type="predicted"/>
<name>A0ABQ7MWU9_BRACM</name>
<feature type="region of interest" description="Disordered" evidence="3">
    <location>
        <begin position="338"/>
        <end position="397"/>
    </location>
</feature>
<evidence type="ECO:0000259" key="5">
    <source>
        <dbReference type="PROSITE" id="PS51916"/>
    </source>
</evidence>
<keyword evidence="4" id="KW-1133">Transmembrane helix</keyword>
<feature type="compositionally biased region" description="Basic and acidic residues" evidence="3">
    <location>
        <begin position="363"/>
        <end position="382"/>
    </location>
</feature>
<dbReference type="InterPro" id="IPR044867">
    <property type="entry name" value="DEUBAD_dom"/>
</dbReference>
<accession>A0ABQ7MWU9</accession>
<dbReference type="EMBL" id="JADBGQ010000003">
    <property type="protein sequence ID" value="KAG5403174.1"/>
    <property type="molecule type" value="Genomic_DNA"/>
</dbReference>
<feature type="region of interest" description="Disordered" evidence="3">
    <location>
        <begin position="591"/>
        <end position="660"/>
    </location>
</feature>
<gene>
    <name evidence="6" type="primary">A03p006490.1_BraROA</name>
    <name evidence="6" type="ORF">IGI04_009293</name>
</gene>
<feature type="compositionally biased region" description="Polar residues" evidence="3">
    <location>
        <begin position="631"/>
        <end position="650"/>
    </location>
</feature>
<feature type="region of interest" description="Disordered" evidence="3">
    <location>
        <begin position="534"/>
        <end position="558"/>
    </location>
</feature>
<dbReference type="Proteomes" id="UP000823674">
    <property type="component" value="Chromosome A03"/>
</dbReference>
<dbReference type="PANTHER" id="PTHR13052:SF2">
    <property type="entry name" value="NUCLEAR FACTOR KAPPA-B-BINDING PROTEIN"/>
    <property type="match status" value="1"/>
</dbReference>
<evidence type="ECO:0000256" key="1">
    <source>
        <dbReference type="ARBA" id="ARBA00004123"/>
    </source>
</evidence>
<feature type="domain" description="DEUBAD" evidence="5">
    <location>
        <begin position="213"/>
        <end position="324"/>
    </location>
</feature>